<dbReference type="PANTHER" id="PTHR33332">
    <property type="entry name" value="REVERSE TRANSCRIPTASE DOMAIN-CONTAINING PROTEIN"/>
    <property type="match status" value="1"/>
</dbReference>
<name>A0AAN7P6M5_MYCAM</name>
<dbReference type="EMBL" id="JAUNZN010000004">
    <property type="protein sequence ID" value="KAK4821753.1"/>
    <property type="molecule type" value="Genomic_DNA"/>
</dbReference>
<feature type="non-terminal residue" evidence="1">
    <location>
        <position position="169"/>
    </location>
</feature>
<evidence type="ECO:0000313" key="1">
    <source>
        <dbReference type="EMBL" id="KAK4821753.1"/>
    </source>
</evidence>
<reference evidence="1 2" key="1">
    <citation type="journal article" date="2023" name="J. Hered.">
        <title>Chromosome-level genome of the wood stork (Mycteria americana) provides insight into avian chromosome evolution.</title>
        <authorList>
            <person name="Flamio R. Jr."/>
            <person name="Ramstad K.M."/>
        </authorList>
    </citation>
    <scope>NUCLEOTIDE SEQUENCE [LARGE SCALE GENOMIC DNA]</scope>
    <source>
        <strain evidence="1">JAX WOST 10</strain>
    </source>
</reference>
<comment type="caution">
    <text evidence="1">The sequence shown here is derived from an EMBL/GenBank/DDBJ whole genome shotgun (WGS) entry which is preliminary data.</text>
</comment>
<keyword evidence="2" id="KW-1185">Reference proteome</keyword>
<organism evidence="1 2">
    <name type="scientific">Mycteria americana</name>
    <name type="common">Wood stork</name>
    <dbReference type="NCBI Taxonomy" id="33587"/>
    <lineage>
        <taxon>Eukaryota</taxon>
        <taxon>Metazoa</taxon>
        <taxon>Chordata</taxon>
        <taxon>Craniata</taxon>
        <taxon>Vertebrata</taxon>
        <taxon>Euteleostomi</taxon>
        <taxon>Archelosauria</taxon>
        <taxon>Archosauria</taxon>
        <taxon>Dinosauria</taxon>
        <taxon>Saurischia</taxon>
        <taxon>Theropoda</taxon>
        <taxon>Coelurosauria</taxon>
        <taxon>Aves</taxon>
        <taxon>Neognathae</taxon>
        <taxon>Neoaves</taxon>
        <taxon>Aequornithes</taxon>
        <taxon>Ciconiiformes</taxon>
        <taxon>Ciconiidae</taxon>
        <taxon>Mycteria</taxon>
    </lineage>
</organism>
<dbReference type="Proteomes" id="UP001333110">
    <property type="component" value="Unassembled WGS sequence"/>
</dbReference>
<proteinExistence type="predicted"/>
<sequence length="169" mass="18804">MLQQLNALLVVQGPKLNIVFEVRPHQCRVQGDDHFASPAGHAIPDTSQDAIGFLGHLGTLPAHIQLAVDQHPQVYFRQAAFQPLFPKPVALHGVVVTKVQDPALGLRDLNELEKWADGNLTKLSKGKCQVLHLWRNNPMHQYMLGADWLESSLAEKDLGVLVDTKLNMR</sequence>
<accession>A0AAN7P6M5</accession>
<gene>
    <name evidence="1" type="ORF">QYF61_000814</name>
</gene>
<dbReference type="AlphaFoldDB" id="A0AAN7P6M5"/>
<evidence type="ECO:0000313" key="2">
    <source>
        <dbReference type="Proteomes" id="UP001333110"/>
    </source>
</evidence>
<protein>
    <submittedName>
        <fullName evidence="1">Uncharacterized protein</fullName>
    </submittedName>
</protein>